<evidence type="ECO:0008006" key="5">
    <source>
        <dbReference type="Google" id="ProtNLM"/>
    </source>
</evidence>
<feature type="region of interest" description="Disordered" evidence="1">
    <location>
        <begin position="76"/>
        <end position="115"/>
    </location>
</feature>
<dbReference type="Proteomes" id="UP000799428">
    <property type="component" value="Unassembled WGS sequence"/>
</dbReference>
<gene>
    <name evidence="3" type="ORF">K504DRAFT_537677</name>
</gene>
<evidence type="ECO:0000313" key="4">
    <source>
        <dbReference type="Proteomes" id="UP000799428"/>
    </source>
</evidence>
<feature type="signal peptide" evidence="2">
    <location>
        <begin position="1"/>
        <end position="15"/>
    </location>
</feature>
<evidence type="ECO:0000256" key="2">
    <source>
        <dbReference type="SAM" id="SignalP"/>
    </source>
</evidence>
<protein>
    <recommendedName>
        <fullName evidence="5">Secreted protein</fullName>
    </recommendedName>
</protein>
<keyword evidence="2" id="KW-0732">Signal</keyword>
<keyword evidence="4" id="KW-1185">Reference proteome</keyword>
<name>A0A6G1JXZ8_9PLEO</name>
<feature type="compositionally biased region" description="Basic residues" evidence="1">
    <location>
        <begin position="76"/>
        <end position="86"/>
    </location>
</feature>
<reference evidence="3" key="1">
    <citation type="journal article" date="2020" name="Stud. Mycol.">
        <title>101 Dothideomycetes genomes: a test case for predicting lifestyles and emergence of pathogens.</title>
        <authorList>
            <person name="Haridas S."/>
            <person name="Albert R."/>
            <person name="Binder M."/>
            <person name="Bloem J."/>
            <person name="Labutti K."/>
            <person name="Salamov A."/>
            <person name="Andreopoulos B."/>
            <person name="Baker S."/>
            <person name="Barry K."/>
            <person name="Bills G."/>
            <person name="Bluhm B."/>
            <person name="Cannon C."/>
            <person name="Castanera R."/>
            <person name="Culley D."/>
            <person name="Daum C."/>
            <person name="Ezra D."/>
            <person name="Gonzalez J."/>
            <person name="Henrissat B."/>
            <person name="Kuo A."/>
            <person name="Liang C."/>
            <person name="Lipzen A."/>
            <person name="Lutzoni F."/>
            <person name="Magnuson J."/>
            <person name="Mondo S."/>
            <person name="Nolan M."/>
            <person name="Ohm R."/>
            <person name="Pangilinan J."/>
            <person name="Park H.-J."/>
            <person name="Ramirez L."/>
            <person name="Alfaro M."/>
            <person name="Sun H."/>
            <person name="Tritt A."/>
            <person name="Yoshinaga Y."/>
            <person name="Zwiers L.-H."/>
            <person name="Turgeon B."/>
            <person name="Goodwin S."/>
            <person name="Spatafora J."/>
            <person name="Crous P."/>
            <person name="Grigoriev I."/>
        </authorList>
    </citation>
    <scope>NUCLEOTIDE SEQUENCE</scope>
    <source>
        <strain evidence="3">CBS 279.74</strain>
    </source>
</reference>
<evidence type="ECO:0000313" key="3">
    <source>
        <dbReference type="EMBL" id="KAF2705142.1"/>
    </source>
</evidence>
<dbReference type="AlphaFoldDB" id="A0A6G1JXZ8"/>
<feature type="non-terminal residue" evidence="3">
    <location>
        <position position="115"/>
    </location>
</feature>
<dbReference type="EMBL" id="MU005780">
    <property type="protein sequence ID" value="KAF2705142.1"/>
    <property type="molecule type" value="Genomic_DNA"/>
</dbReference>
<feature type="compositionally biased region" description="Polar residues" evidence="1">
    <location>
        <begin position="105"/>
        <end position="115"/>
    </location>
</feature>
<accession>A0A6G1JXZ8</accession>
<evidence type="ECO:0000256" key="1">
    <source>
        <dbReference type="SAM" id="MobiDB-lite"/>
    </source>
</evidence>
<proteinExistence type="predicted"/>
<organism evidence="3 4">
    <name type="scientific">Pleomassaria siparia CBS 279.74</name>
    <dbReference type="NCBI Taxonomy" id="1314801"/>
    <lineage>
        <taxon>Eukaryota</taxon>
        <taxon>Fungi</taxon>
        <taxon>Dikarya</taxon>
        <taxon>Ascomycota</taxon>
        <taxon>Pezizomycotina</taxon>
        <taxon>Dothideomycetes</taxon>
        <taxon>Pleosporomycetidae</taxon>
        <taxon>Pleosporales</taxon>
        <taxon>Pleomassariaceae</taxon>
        <taxon>Pleomassaria</taxon>
    </lineage>
</organism>
<feature type="chain" id="PRO_5026308218" description="Secreted protein" evidence="2">
    <location>
        <begin position="16"/>
        <end position="115"/>
    </location>
</feature>
<sequence length="115" mass="12434">MATLLTMSSLTPSSALLCSQACRPILHRPPTWITLLDAPSTPKRIASLPAMFIVSPVLANHGHSQAVAMSWPSLSRHGRSTMHHRPLLMDRTTSSAASSSHDSSLEQPRQQTATI</sequence>